<sequence length="132" mass="15073">MPSPTIPKLLQKIVTELFPQQRQFDYPIAQDVSEDIPAVTEKELMDACKRVENNKVPGLDEIPNIALKTAIKAALTLFTKTYDTCLKEGYFPSREFGAWCFQAREYWQQVPPSLEYTQSKQLGLLNSTSEKN</sequence>
<gene>
    <name evidence="1" type="ORF">EVAR_54408_1</name>
</gene>
<accession>A0A4C1Y7U3</accession>
<reference evidence="1 2" key="1">
    <citation type="journal article" date="2019" name="Commun. Biol.">
        <title>The bagworm genome reveals a unique fibroin gene that provides high tensile strength.</title>
        <authorList>
            <person name="Kono N."/>
            <person name="Nakamura H."/>
            <person name="Ohtoshi R."/>
            <person name="Tomita M."/>
            <person name="Numata K."/>
            <person name="Arakawa K."/>
        </authorList>
    </citation>
    <scope>NUCLEOTIDE SEQUENCE [LARGE SCALE GENOMIC DNA]</scope>
</reference>
<evidence type="ECO:0000313" key="1">
    <source>
        <dbReference type="EMBL" id="GBP70974.1"/>
    </source>
</evidence>
<dbReference type="Proteomes" id="UP000299102">
    <property type="component" value="Unassembled WGS sequence"/>
</dbReference>
<dbReference type="EMBL" id="BGZK01001093">
    <property type="protein sequence ID" value="GBP70974.1"/>
    <property type="molecule type" value="Genomic_DNA"/>
</dbReference>
<comment type="caution">
    <text evidence="1">The sequence shown here is derived from an EMBL/GenBank/DDBJ whole genome shotgun (WGS) entry which is preliminary data.</text>
</comment>
<keyword evidence="2" id="KW-1185">Reference proteome</keyword>
<evidence type="ECO:0000313" key="2">
    <source>
        <dbReference type="Proteomes" id="UP000299102"/>
    </source>
</evidence>
<proteinExistence type="predicted"/>
<protein>
    <submittedName>
        <fullName evidence="1">Uncharacterized protein</fullName>
    </submittedName>
</protein>
<name>A0A4C1Y7U3_EUMVA</name>
<organism evidence="1 2">
    <name type="scientific">Eumeta variegata</name>
    <name type="common">Bagworm moth</name>
    <name type="synonym">Eumeta japonica</name>
    <dbReference type="NCBI Taxonomy" id="151549"/>
    <lineage>
        <taxon>Eukaryota</taxon>
        <taxon>Metazoa</taxon>
        <taxon>Ecdysozoa</taxon>
        <taxon>Arthropoda</taxon>
        <taxon>Hexapoda</taxon>
        <taxon>Insecta</taxon>
        <taxon>Pterygota</taxon>
        <taxon>Neoptera</taxon>
        <taxon>Endopterygota</taxon>
        <taxon>Lepidoptera</taxon>
        <taxon>Glossata</taxon>
        <taxon>Ditrysia</taxon>
        <taxon>Tineoidea</taxon>
        <taxon>Psychidae</taxon>
        <taxon>Oiketicinae</taxon>
        <taxon>Eumeta</taxon>
    </lineage>
</organism>
<dbReference type="AlphaFoldDB" id="A0A4C1Y7U3"/>
<dbReference type="OrthoDB" id="415822at2759"/>